<comment type="caution">
    <text evidence="2">The sequence shown here is derived from an EMBL/GenBank/DDBJ whole genome shotgun (WGS) entry which is preliminary data.</text>
</comment>
<proteinExistence type="predicted"/>
<dbReference type="Pfam" id="PF00651">
    <property type="entry name" value="BTB"/>
    <property type="match status" value="1"/>
</dbReference>
<accession>X8JWD5</accession>
<dbReference type="EMBL" id="JATN01000285">
    <property type="protein sequence ID" value="EUC67506.1"/>
    <property type="molecule type" value="Genomic_DNA"/>
</dbReference>
<dbReference type="SUPFAM" id="SSF54695">
    <property type="entry name" value="POZ domain"/>
    <property type="match status" value="1"/>
</dbReference>
<evidence type="ECO:0000313" key="2">
    <source>
        <dbReference type="EMBL" id="EUC67506.1"/>
    </source>
</evidence>
<sequence>MPSPAPNLAGGNNNVRSLFTPPGGGDITLRSSDGIDFLAHSTHLKLASSVFADMISTGTKKDTVQLAEDATGVSYLLRFIYPNRLPLTIGPDALSVCLAVVHKYDVGGALEIIDELIVLDTLPHKLLSPDPLRAHQLATQFNLAKTKVAVAHLITLDRVDFCDLNKVLEHAQKYSSRRLVYLMNIQAMRAKVLSDVLFRFDKAPILPEHDHNLYRSLSCDECRGNADRQEGYRKLPPSWVLAWVRLIYDTLLVSSEPLEKFGHLFQSTILQKFNKREDVCQDCLSDFNNESYSSQGPTFDRWAQTIKQLLETEFAKLELDMKLNAALDVAMHL</sequence>
<evidence type="ECO:0000259" key="1">
    <source>
        <dbReference type="PROSITE" id="PS50097"/>
    </source>
</evidence>
<dbReference type="OrthoDB" id="3184970at2759"/>
<name>X8JWD5_9AGAM</name>
<gene>
    <name evidence="2" type="ORF">RSOL_511630</name>
</gene>
<organism evidence="2 3">
    <name type="scientific">Rhizoctonia solani AG-3 Rhs1AP</name>
    <dbReference type="NCBI Taxonomy" id="1086054"/>
    <lineage>
        <taxon>Eukaryota</taxon>
        <taxon>Fungi</taxon>
        <taxon>Dikarya</taxon>
        <taxon>Basidiomycota</taxon>
        <taxon>Agaricomycotina</taxon>
        <taxon>Agaricomycetes</taxon>
        <taxon>Cantharellales</taxon>
        <taxon>Ceratobasidiaceae</taxon>
        <taxon>Rhizoctonia</taxon>
    </lineage>
</organism>
<feature type="non-terminal residue" evidence="2">
    <location>
        <position position="333"/>
    </location>
</feature>
<dbReference type="Gene3D" id="3.30.710.10">
    <property type="entry name" value="Potassium Channel Kv1.1, Chain A"/>
    <property type="match status" value="1"/>
</dbReference>
<reference evidence="3" key="1">
    <citation type="journal article" date="2014" name="Genome Announc.">
        <title>Draft genome sequence of the plant-pathogenic soil fungus Rhizoctonia solani anastomosis group 3 strain Rhs1AP.</title>
        <authorList>
            <person name="Cubeta M.A."/>
            <person name="Thomas E."/>
            <person name="Dean R.A."/>
            <person name="Jabaji S."/>
            <person name="Neate S.M."/>
            <person name="Tavantzis S."/>
            <person name="Toda T."/>
            <person name="Vilgalys R."/>
            <person name="Bharathan N."/>
            <person name="Fedorova-Abrams N."/>
            <person name="Pakala S.B."/>
            <person name="Pakala S.M."/>
            <person name="Zafar N."/>
            <person name="Joardar V."/>
            <person name="Losada L."/>
            <person name="Nierman W.C."/>
        </authorList>
    </citation>
    <scope>NUCLEOTIDE SEQUENCE [LARGE SCALE GENOMIC DNA]</scope>
    <source>
        <strain evidence="3">AG-3</strain>
    </source>
</reference>
<feature type="domain" description="BTB" evidence="1">
    <location>
        <begin position="25"/>
        <end position="89"/>
    </location>
</feature>
<dbReference type="Proteomes" id="UP000030108">
    <property type="component" value="Unassembled WGS sequence"/>
</dbReference>
<evidence type="ECO:0000313" key="3">
    <source>
        <dbReference type="Proteomes" id="UP000030108"/>
    </source>
</evidence>
<dbReference type="InterPro" id="IPR011333">
    <property type="entry name" value="SKP1/BTB/POZ_sf"/>
</dbReference>
<dbReference type="AlphaFoldDB" id="X8JWD5"/>
<dbReference type="InterPro" id="IPR000210">
    <property type="entry name" value="BTB/POZ_dom"/>
</dbReference>
<dbReference type="PROSITE" id="PS50097">
    <property type="entry name" value="BTB"/>
    <property type="match status" value="1"/>
</dbReference>
<protein>
    <submittedName>
        <fullName evidence="2">BTB/POZ domain protein</fullName>
    </submittedName>
</protein>